<dbReference type="InterPro" id="IPR007000">
    <property type="entry name" value="PLipase_B-like"/>
</dbReference>
<dbReference type="Gene3D" id="3.60.60.30">
    <property type="match status" value="1"/>
</dbReference>
<dbReference type="GO" id="GO:0009395">
    <property type="term" value="P:phospholipid catabolic process"/>
    <property type="evidence" value="ECO:0007669"/>
    <property type="project" value="TreeGrafter"/>
</dbReference>
<organism evidence="8">
    <name type="scientific">Lotharella oceanica</name>
    <dbReference type="NCBI Taxonomy" id="641309"/>
    <lineage>
        <taxon>Eukaryota</taxon>
        <taxon>Sar</taxon>
        <taxon>Rhizaria</taxon>
        <taxon>Cercozoa</taxon>
        <taxon>Chlorarachniophyceae</taxon>
        <taxon>Lotharella</taxon>
    </lineage>
</organism>
<keyword evidence="5 7" id="KW-0443">Lipid metabolism</keyword>
<evidence type="ECO:0000256" key="3">
    <source>
        <dbReference type="ARBA" id="ARBA00022801"/>
    </source>
</evidence>
<dbReference type="EMBL" id="HBHP01017185">
    <property type="protein sequence ID" value="CAD9765401.1"/>
    <property type="molecule type" value="Transcribed_RNA"/>
</dbReference>
<reference evidence="8" key="1">
    <citation type="submission" date="2021-01" db="EMBL/GenBank/DDBJ databases">
        <authorList>
            <person name="Corre E."/>
            <person name="Pelletier E."/>
            <person name="Niang G."/>
            <person name="Scheremetjew M."/>
            <person name="Finn R."/>
            <person name="Kale V."/>
            <person name="Holt S."/>
            <person name="Cochrane G."/>
            <person name="Meng A."/>
            <person name="Brown T."/>
            <person name="Cohen L."/>
        </authorList>
    </citation>
    <scope>NUCLEOTIDE SEQUENCE</scope>
    <source>
        <strain evidence="8">CCMP622</strain>
    </source>
</reference>
<evidence type="ECO:0000256" key="6">
    <source>
        <dbReference type="ARBA" id="ARBA00023180"/>
    </source>
</evidence>
<dbReference type="AlphaFoldDB" id="A0A7S2XB89"/>
<evidence type="ECO:0000256" key="4">
    <source>
        <dbReference type="ARBA" id="ARBA00022963"/>
    </source>
</evidence>
<sequence>MFPPAHTDEASSLVVIETSNNIYRHSAYSALTSQSVMCFARTAVANALAVDAPGWAKWFSVSRSGTYNNQWMVLDLNKFVKGQALANDTFWVLEEVPGLIHAEDQSSWLQEKRYWGSYNVAFYPETRKVAGEVQDHATCMRARLFASLQPGITSTESMQSVMAWNDYQNSSIAHSPSEAIMARGDLGIAARTGGGIDSKVASASNIAAGMVTLARAGPTNDDQPPFCWTGRFEHSSTPHVGHPVCFDFEWAPFKPSTGS</sequence>
<dbReference type="PANTHER" id="PTHR12370:SF1">
    <property type="entry name" value="PHOSPHOLIPASE B-LIKE 1"/>
    <property type="match status" value="1"/>
</dbReference>
<comment type="similarity">
    <text evidence="1 7">Belongs to the phospholipase B-like family.</text>
</comment>
<keyword evidence="3 7" id="KW-0378">Hydrolase</keyword>
<accession>A0A7S2XB89</accession>
<evidence type="ECO:0000313" key="8">
    <source>
        <dbReference type="EMBL" id="CAD9765401.1"/>
    </source>
</evidence>
<keyword evidence="4 7" id="KW-0442">Lipid degradation</keyword>
<dbReference type="EC" id="3.1.1.-" evidence="7"/>
<dbReference type="Pfam" id="PF04916">
    <property type="entry name" value="Phospholip_B"/>
    <property type="match status" value="1"/>
</dbReference>
<evidence type="ECO:0000256" key="5">
    <source>
        <dbReference type="ARBA" id="ARBA00023098"/>
    </source>
</evidence>
<dbReference type="GO" id="GO:0004620">
    <property type="term" value="F:phospholipase activity"/>
    <property type="evidence" value="ECO:0007669"/>
    <property type="project" value="InterPro"/>
</dbReference>
<evidence type="ECO:0000256" key="2">
    <source>
        <dbReference type="ARBA" id="ARBA00022729"/>
    </source>
</evidence>
<dbReference type="PANTHER" id="PTHR12370">
    <property type="entry name" value="PHOSPHOLIPASE B-RELATED"/>
    <property type="match status" value="1"/>
</dbReference>
<keyword evidence="6" id="KW-0325">Glycoprotein</keyword>
<name>A0A7S2XB89_9EUKA</name>
<evidence type="ECO:0000256" key="1">
    <source>
        <dbReference type="ARBA" id="ARBA00007835"/>
    </source>
</evidence>
<proteinExistence type="inferred from homology"/>
<dbReference type="GO" id="GO:0005576">
    <property type="term" value="C:extracellular region"/>
    <property type="evidence" value="ECO:0007669"/>
    <property type="project" value="TreeGrafter"/>
</dbReference>
<evidence type="ECO:0000256" key="7">
    <source>
        <dbReference type="RuleBase" id="RU364138"/>
    </source>
</evidence>
<gene>
    <name evidence="8" type="ORF">LSP00402_LOCUS10646</name>
</gene>
<comment type="function">
    <text evidence="7">Putative phospholipase.</text>
</comment>
<protein>
    <recommendedName>
        <fullName evidence="7">Phospholipase B-like</fullName>
        <ecNumber evidence="7">3.1.1.-</ecNumber>
    </recommendedName>
</protein>
<keyword evidence="2" id="KW-0732">Signal</keyword>